<reference evidence="9" key="1">
    <citation type="journal article" date="2010" name="Nature">
        <title>The Amphimedon queenslandica genome and the evolution of animal complexity.</title>
        <authorList>
            <person name="Srivastava M."/>
            <person name="Simakov O."/>
            <person name="Chapman J."/>
            <person name="Fahey B."/>
            <person name="Gauthier M.E."/>
            <person name="Mitros T."/>
            <person name="Richards G.S."/>
            <person name="Conaco C."/>
            <person name="Dacre M."/>
            <person name="Hellsten U."/>
            <person name="Larroux C."/>
            <person name="Putnam N.H."/>
            <person name="Stanke M."/>
            <person name="Adamska M."/>
            <person name="Darling A."/>
            <person name="Degnan S.M."/>
            <person name="Oakley T.H."/>
            <person name="Plachetzki D.C."/>
            <person name="Zhai Y."/>
            <person name="Adamski M."/>
            <person name="Calcino A."/>
            <person name="Cummins S.F."/>
            <person name="Goodstein D.M."/>
            <person name="Harris C."/>
            <person name="Jackson D.J."/>
            <person name="Leys S.P."/>
            <person name="Shu S."/>
            <person name="Woodcroft B.J."/>
            <person name="Vervoort M."/>
            <person name="Kosik K.S."/>
            <person name="Manning G."/>
            <person name="Degnan B.M."/>
            <person name="Rokhsar D.S."/>
        </authorList>
    </citation>
    <scope>NUCLEOTIDE SEQUENCE [LARGE SCALE GENOMIC DNA]</scope>
</reference>
<evidence type="ECO:0000256" key="6">
    <source>
        <dbReference type="SAM" id="Phobius"/>
    </source>
</evidence>
<dbReference type="SUPFAM" id="SSF103473">
    <property type="entry name" value="MFS general substrate transporter"/>
    <property type="match status" value="1"/>
</dbReference>
<feature type="transmembrane region" description="Helical" evidence="6">
    <location>
        <begin position="52"/>
        <end position="73"/>
    </location>
</feature>
<feature type="transmembrane region" description="Helical" evidence="6">
    <location>
        <begin position="141"/>
        <end position="165"/>
    </location>
</feature>
<dbReference type="InParanoid" id="A0A1X7UYR5"/>
<dbReference type="FunCoup" id="A0A1X7UYR5">
    <property type="interactions" value="60"/>
</dbReference>
<feature type="transmembrane region" description="Helical" evidence="6">
    <location>
        <begin position="366"/>
        <end position="389"/>
    </location>
</feature>
<evidence type="ECO:0000256" key="5">
    <source>
        <dbReference type="ARBA" id="ARBA00023136"/>
    </source>
</evidence>
<dbReference type="Proteomes" id="UP000007879">
    <property type="component" value="Unassembled WGS sequence"/>
</dbReference>
<dbReference type="InterPro" id="IPR052983">
    <property type="entry name" value="MFS_Riboflavin_Transporter"/>
</dbReference>
<evidence type="ECO:0000313" key="9">
    <source>
        <dbReference type="Proteomes" id="UP000007879"/>
    </source>
</evidence>
<evidence type="ECO:0000256" key="1">
    <source>
        <dbReference type="ARBA" id="ARBA00004141"/>
    </source>
</evidence>
<gene>
    <name evidence="8" type="primary">100634479</name>
</gene>
<dbReference type="PANTHER" id="PTHR43385">
    <property type="entry name" value="RIBOFLAVIN TRANSPORTER RIBJ"/>
    <property type="match status" value="1"/>
</dbReference>
<name>A0A1X7UYR5_AMPQE</name>
<dbReference type="OMA" id="FEKGYHY"/>
<proteinExistence type="predicted"/>
<dbReference type="PROSITE" id="PS50850">
    <property type="entry name" value="MFS"/>
    <property type="match status" value="1"/>
</dbReference>
<evidence type="ECO:0000256" key="4">
    <source>
        <dbReference type="ARBA" id="ARBA00022989"/>
    </source>
</evidence>
<evidence type="ECO:0000259" key="7">
    <source>
        <dbReference type="PROSITE" id="PS50850"/>
    </source>
</evidence>
<evidence type="ECO:0000256" key="3">
    <source>
        <dbReference type="ARBA" id="ARBA00022692"/>
    </source>
</evidence>
<feature type="transmembrane region" description="Helical" evidence="6">
    <location>
        <begin position="341"/>
        <end position="360"/>
    </location>
</feature>
<dbReference type="KEGG" id="aqu:100634479"/>
<dbReference type="AlphaFoldDB" id="A0A1X7UYR5"/>
<dbReference type="GO" id="GO:0016020">
    <property type="term" value="C:membrane"/>
    <property type="evidence" value="ECO:0007669"/>
    <property type="project" value="UniProtKB-SubCell"/>
</dbReference>
<dbReference type="InterPro" id="IPR011701">
    <property type="entry name" value="MFS"/>
</dbReference>
<evidence type="ECO:0000313" key="8">
    <source>
        <dbReference type="EnsemblMetazoa" id="Aqu2.1.32659_001"/>
    </source>
</evidence>
<keyword evidence="5 6" id="KW-0472">Membrane</keyword>
<feature type="transmembrane region" description="Helical" evidence="6">
    <location>
        <begin position="430"/>
        <end position="453"/>
    </location>
</feature>
<dbReference type="GO" id="GO:0022857">
    <property type="term" value="F:transmembrane transporter activity"/>
    <property type="evidence" value="ECO:0007669"/>
    <property type="project" value="InterPro"/>
</dbReference>
<keyword evidence="3 6" id="KW-0812">Transmembrane</keyword>
<dbReference type="EnsemblMetazoa" id="Aqu2.1.32659_001">
    <property type="protein sequence ID" value="Aqu2.1.32659_001"/>
    <property type="gene ID" value="Aqu2.1.32659"/>
</dbReference>
<keyword evidence="9" id="KW-1185">Reference proteome</keyword>
<feature type="transmembrane region" description="Helical" evidence="6">
    <location>
        <begin position="197"/>
        <end position="217"/>
    </location>
</feature>
<dbReference type="InterPro" id="IPR036259">
    <property type="entry name" value="MFS_trans_sf"/>
</dbReference>
<feature type="domain" description="Major facilitator superfamily (MFS) profile" evidence="7">
    <location>
        <begin position="6"/>
        <end position="456"/>
    </location>
</feature>
<feature type="transmembrane region" description="Helical" evidence="6">
    <location>
        <begin position="309"/>
        <end position="329"/>
    </location>
</feature>
<reference evidence="8" key="2">
    <citation type="submission" date="2017-05" db="UniProtKB">
        <authorList>
            <consortium name="EnsemblMetazoa"/>
        </authorList>
    </citation>
    <scope>IDENTIFICATION</scope>
</reference>
<comment type="subcellular location">
    <subcellularLocation>
        <location evidence="1">Membrane</location>
        <topology evidence="1">Multi-pass membrane protein</topology>
    </subcellularLocation>
</comment>
<keyword evidence="4 6" id="KW-1133">Transmembrane helix</keyword>
<feature type="transmembrane region" description="Helical" evidence="6">
    <location>
        <begin position="401"/>
        <end position="424"/>
    </location>
</feature>
<evidence type="ECO:0000256" key="2">
    <source>
        <dbReference type="ARBA" id="ARBA00022448"/>
    </source>
</evidence>
<organism evidence="8">
    <name type="scientific">Amphimedon queenslandica</name>
    <name type="common">Sponge</name>
    <dbReference type="NCBI Taxonomy" id="400682"/>
    <lineage>
        <taxon>Eukaryota</taxon>
        <taxon>Metazoa</taxon>
        <taxon>Porifera</taxon>
        <taxon>Demospongiae</taxon>
        <taxon>Heteroscleromorpha</taxon>
        <taxon>Haplosclerida</taxon>
        <taxon>Niphatidae</taxon>
        <taxon>Amphimedon</taxon>
    </lineage>
</organism>
<sequence length="464" mass="50867">MAVRARPLLVLFAGYLIHFSLGIGPTFGNILPYLVSYVRADSKPSSLRYTDAAYVYSCQLAGWGASTLLGGLLERRLGPRIVTLMGGLLMSAGSFASYFALSANYWILIATFGFCFGIGGGLSFICPLACAIKWYPKWKGVATGVISCGFASGGVVVPFVQTFFINPHNQKPDLVLDPSKPEEKYFTQREILDRVPYVFLIIGGICALFQLVALIFLSDPPSSVPNKSSSDYGATSNDHDSKSAINTDPADLKEISANSKNSHNITFTQVLKRPIFYTLLFVFFVAATTRAFIRALYKAFGLEEVADDDLFMTIVLVTGSVASLIARVPWGFLADTTSFKFALVLQAALMTCLMATLYSTSAMYKVMYLIWMMGVNFCIGGYFSIFPVAIAQIFGRDNVGLVYGMVFIGQVLGSMLAAFFSHILVDVIHWYGVFFILTGFNIASYLLILTIPIDKYKQAANKQQ</sequence>
<dbReference type="InterPro" id="IPR020846">
    <property type="entry name" value="MFS_dom"/>
</dbReference>
<feature type="transmembrane region" description="Helical" evidence="6">
    <location>
        <begin position="105"/>
        <end position="129"/>
    </location>
</feature>
<dbReference type="eggNOG" id="KOG2504">
    <property type="taxonomic scope" value="Eukaryota"/>
</dbReference>
<accession>A0A1X7UYR5</accession>
<dbReference type="PANTHER" id="PTHR43385:SF1">
    <property type="entry name" value="RIBOFLAVIN TRANSPORTER RIBJ"/>
    <property type="match status" value="1"/>
</dbReference>
<keyword evidence="2" id="KW-0813">Transport</keyword>
<dbReference type="OrthoDB" id="410267at2759"/>
<feature type="transmembrane region" description="Helical" evidence="6">
    <location>
        <begin position="80"/>
        <end position="99"/>
    </location>
</feature>
<protein>
    <recommendedName>
        <fullName evidence="7">Major facilitator superfamily (MFS) profile domain-containing protein</fullName>
    </recommendedName>
</protein>
<dbReference type="EnsemblMetazoa" id="XM_003386360.2">
    <property type="protein sequence ID" value="XP_003386408.1"/>
    <property type="gene ID" value="LOC100634479"/>
</dbReference>
<dbReference type="Pfam" id="PF07690">
    <property type="entry name" value="MFS_1"/>
    <property type="match status" value="1"/>
</dbReference>
<feature type="transmembrane region" description="Helical" evidence="6">
    <location>
        <begin position="275"/>
        <end position="297"/>
    </location>
</feature>
<dbReference type="Gene3D" id="1.20.1250.20">
    <property type="entry name" value="MFS general substrate transporter like domains"/>
    <property type="match status" value="2"/>
</dbReference>